<protein>
    <submittedName>
        <fullName evidence="4">DNA-directed DNA polymerase, family A, palm domain containing protein</fullName>
    </submittedName>
</protein>
<dbReference type="PANTHER" id="PTHR10133">
    <property type="entry name" value="DNA POLYMERASE I"/>
    <property type="match status" value="1"/>
</dbReference>
<feature type="domain" description="DNA-directed DNA polymerase family A palm" evidence="3">
    <location>
        <begin position="361"/>
        <end position="608"/>
    </location>
</feature>
<organism evidence="4">
    <name type="scientific">uncultured Caudovirales phage</name>
    <dbReference type="NCBI Taxonomy" id="2100421"/>
    <lineage>
        <taxon>Viruses</taxon>
        <taxon>Duplodnaviria</taxon>
        <taxon>Heunggongvirae</taxon>
        <taxon>Uroviricota</taxon>
        <taxon>Caudoviricetes</taxon>
        <taxon>Peduoviridae</taxon>
        <taxon>Maltschvirus</taxon>
        <taxon>Maltschvirus maltsch</taxon>
    </lineage>
</organism>
<keyword evidence="2" id="KW-1194">Viral DNA replication</keyword>
<gene>
    <name evidence="4" type="ORF">UFOVP62_25</name>
</gene>
<keyword evidence="4" id="KW-0548">Nucleotidyltransferase</keyword>
<reference evidence="4" key="1">
    <citation type="submission" date="2020-04" db="EMBL/GenBank/DDBJ databases">
        <authorList>
            <person name="Chiriac C."/>
            <person name="Salcher M."/>
            <person name="Ghai R."/>
            <person name="Kavagutti S V."/>
        </authorList>
    </citation>
    <scope>NUCLEOTIDE SEQUENCE</scope>
</reference>
<keyword evidence="1" id="KW-0235">DNA replication</keyword>
<dbReference type="InterPro" id="IPR036397">
    <property type="entry name" value="RNaseH_sf"/>
</dbReference>
<evidence type="ECO:0000313" key="4">
    <source>
        <dbReference type="EMBL" id="CAB4124708.1"/>
    </source>
</evidence>
<accession>A0A6J5KQN7</accession>
<dbReference type="Gene3D" id="3.30.70.370">
    <property type="match status" value="1"/>
</dbReference>
<dbReference type="Pfam" id="PF00476">
    <property type="entry name" value="DNA_pol_A"/>
    <property type="match status" value="1"/>
</dbReference>
<keyword evidence="4" id="KW-0239">DNA-directed DNA polymerase</keyword>
<keyword evidence="4" id="KW-0808">Transferase</keyword>
<evidence type="ECO:0000256" key="2">
    <source>
        <dbReference type="ARBA" id="ARBA00023109"/>
    </source>
</evidence>
<evidence type="ECO:0000259" key="3">
    <source>
        <dbReference type="SMART" id="SM00482"/>
    </source>
</evidence>
<dbReference type="Gene3D" id="3.30.420.10">
    <property type="entry name" value="Ribonuclease H-like superfamily/Ribonuclease H"/>
    <property type="match status" value="1"/>
</dbReference>
<proteinExistence type="predicted"/>
<dbReference type="PANTHER" id="PTHR10133:SF27">
    <property type="entry name" value="DNA POLYMERASE NU"/>
    <property type="match status" value="1"/>
</dbReference>
<dbReference type="SUPFAM" id="SSF53098">
    <property type="entry name" value="Ribonuclease H-like"/>
    <property type="match status" value="1"/>
</dbReference>
<dbReference type="InterPro" id="IPR001098">
    <property type="entry name" value="DNA-dir_DNA_pol_A_palm_dom"/>
</dbReference>
<dbReference type="GO" id="GO:0039693">
    <property type="term" value="P:viral DNA genome replication"/>
    <property type="evidence" value="ECO:0007669"/>
    <property type="project" value="UniProtKB-KW"/>
</dbReference>
<dbReference type="InterPro" id="IPR043502">
    <property type="entry name" value="DNA/RNA_pol_sf"/>
</dbReference>
<dbReference type="SMART" id="SM00482">
    <property type="entry name" value="POLAc"/>
    <property type="match status" value="1"/>
</dbReference>
<dbReference type="InterPro" id="IPR012337">
    <property type="entry name" value="RNaseH-like_sf"/>
</dbReference>
<dbReference type="GO" id="GO:0006302">
    <property type="term" value="P:double-strand break repair"/>
    <property type="evidence" value="ECO:0007669"/>
    <property type="project" value="TreeGrafter"/>
</dbReference>
<sequence length="642" mass="71684">MRLHIDFETRSTIDLRKTGVYVYADHPTTDVILACWAVDDHAVESWYHRDPNPSSLMQLLADPSVTVVAHNAGFERAMLQSVLGPRYGWPVVPLDRWDCTAARAARQALPRDLGGAAIALGLSVEKDTKGKALMRQMCRPRSLAEDGTVTWWEDAPRMQRLTEYCITDVEVERQLDKVLRHLTPKERNIWRLTECMNDRGVLVDIAFANLAIEFSKVAQRVLDEKMARITGGVVRSCTNVPAMKGWLSQRGYYIPEDMGEGLNRKTVENILAAETAPEDVREALLLRQQGGKSSVKKYQAMRDRASSDGRVRGNLLYSGASTGRWSGAGVQIQNLPRETPKDWDATRANLRKSNEPLSDLSKMLRGSIIAAPGHRLMWADFASIEARGVAWLAKQEDLTARFAEGADVYCDMASEIYGREVTKADAAARQIGKATVLGCGYSMGPLRFRQACAAMGQDITEELAKRAVVAYRTKYPCIPELWRALNAASLGAVRHKYKTTYAPISFEWKEGWLELCLPSLRKLFYREPQIGSDNTDFGTRDVLQYMAQNQITRKWTLEKTFGGKLVENVVQAICRDLIADAMLNLEAAGYPVIASVHDEVICEVPNGQGSIEEMIEIMCRVPEWAAGFPIAAEGKEATRYGK</sequence>
<dbReference type="SUPFAM" id="SSF56672">
    <property type="entry name" value="DNA/RNA polymerases"/>
    <property type="match status" value="1"/>
</dbReference>
<dbReference type="Gene3D" id="1.10.150.20">
    <property type="entry name" value="5' to 3' exonuclease, C-terminal subdomain"/>
    <property type="match status" value="1"/>
</dbReference>
<evidence type="ECO:0000256" key="1">
    <source>
        <dbReference type="ARBA" id="ARBA00022705"/>
    </source>
</evidence>
<name>A0A6J5KQN7_9CAUD</name>
<dbReference type="GO" id="GO:0003677">
    <property type="term" value="F:DNA binding"/>
    <property type="evidence" value="ECO:0007669"/>
    <property type="project" value="InterPro"/>
</dbReference>
<dbReference type="GO" id="GO:0003887">
    <property type="term" value="F:DNA-directed DNA polymerase activity"/>
    <property type="evidence" value="ECO:0007669"/>
    <property type="project" value="UniProtKB-KW"/>
</dbReference>
<dbReference type="EMBL" id="LR796182">
    <property type="protein sequence ID" value="CAB4124708.1"/>
    <property type="molecule type" value="Genomic_DNA"/>
</dbReference>
<dbReference type="GO" id="GO:0006261">
    <property type="term" value="P:DNA-templated DNA replication"/>
    <property type="evidence" value="ECO:0007669"/>
    <property type="project" value="InterPro"/>
</dbReference>
<dbReference type="InterPro" id="IPR002298">
    <property type="entry name" value="DNA_polymerase_A"/>
</dbReference>